<name>A0A6L3VX63_9ACTN</name>
<gene>
    <name evidence="1" type="ORF">F9B16_09750</name>
</gene>
<dbReference type="RefSeq" id="WP_151539676.1">
    <property type="nucleotide sequence ID" value="NZ_WBMR01000019.1"/>
</dbReference>
<protein>
    <submittedName>
        <fullName evidence="1">Uncharacterized protein</fullName>
    </submittedName>
</protein>
<accession>A0A6L3VX63</accession>
<evidence type="ECO:0000313" key="2">
    <source>
        <dbReference type="Proteomes" id="UP000483004"/>
    </source>
</evidence>
<organism evidence="1 2">
    <name type="scientific">Actinomadura montaniterrae</name>
    <dbReference type="NCBI Taxonomy" id="1803903"/>
    <lineage>
        <taxon>Bacteria</taxon>
        <taxon>Bacillati</taxon>
        <taxon>Actinomycetota</taxon>
        <taxon>Actinomycetes</taxon>
        <taxon>Streptosporangiales</taxon>
        <taxon>Thermomonosporaceae</taxon>
        <taxon>Actinomadura</taxon>
    </lineage>
</organism>
<dbReference type="AlphaFoldDB" id="A0A6L3VX63"/>
<proteinExistence type="predicted"/>
<evidence type="ECO:0000313" key="1">
    <source>
        <dbReference type="EMBL" id="KAB2384721.1"/>
    </source>
</evidence>
<sequence>MSTIIPEEAPDTPRRHLLTLAHRALGFPNMSVEDEVALASTIGDRKERGIVFDALCSALARGDQEKADGQLAKLTAVAR</sequence>
<reference evidence="1 2" key="1">
    <citation type="submission" date="2019-09" db="EMBL/GenBank/DDBJ databases">
        <title>Actinomadura physcomitrii sp. nov., a novel actinomycete isolated from moss [Physcomitrium sphaericum (Ludw) Fuernr].</title>
        <authorList>
            <person name="Liu C."/>
            <person name="Zhuang X."/>
        </authorList>
    </citation>
    <scope>NUCLEOTIDE SEQUENCE [LARGE SCALE GENOMIC DNA]</scope>
    <source>
        <strain evidence="1 2">CYP1-1B</strain>
    </source>
</reference>
<comment type="caution">
    <text evidence="1">The sequence shown here is derived from an EMBL/GenBank/DDBJ whole genome shotgun (WGS) entry which is preliminary data.</text>
</comment>
<dbReference type="EMBL" id="WBMR01000019">
    <property type="protein sequence ID" value="KAB2384721.1"/>
    <property type="molecule type" value="Genomic_DNA"/>
</dbReference>
<keyword evidence="2" id="KW-1185">Reference proteome</keyword>
<dbReference type="Proteomes" id="UP000483004">
    <property type="component" value="Unassembled WGS sequence"/>
</dbReference>